<organism evidence="1 2">
    <name type="scientific">Durusdinium trenchii</name>
    <dbReference type="NCBI Taxonomy" id="1381693"/>
    <lineage>
        <taxon>Eukaryota</taxon>
        <taxon>Sar</taxon>
        <taxon>Alveolata</taxon>
        <taxon>Dinophyceae</taxon>
        <taxon>Suessiales</taxon>
        <taxon>Symbiodiniaceae</taxon>
        <taxon>Durusdinium</taxon>
    </lineage>
</organism>
<accession>A0ABP0MXF0</accession>
<gene>
    <name evidence="1" type="ORF">SCF082_LOCUS30283</name>
</gene>
<sequence>MRRPVSCFGRPPPLEAGAAGAPSVRLDSHLAAAVDQAAAWVAGRLEAIFAPWPRVVWHAHRPSRPA</sequence>
<evidence type="ECO:0000313" key="2">
    <source>
        <dbReference type="Proteomes" id="UP001642464"/>
    </source>
</evidence>
<keyword evidence="2" id="KW-1185">Reference proteome</keyword>
<protein>
    <submittedName>
        <fullName evidence="1">Uncharacterized protein</fullName>
    </submittedName>
</protein>
<evidence type="ECO:0000313" key="1">
    <source>
        <dbReference type="EMBL" id="CAK9056141.1"/>
    </source>
</evidence>
<name>A0ABP0MXF0_9DINO</name>
<reference evidence="1 2" key="1">
    <citation type="submission" date="2024-02" db="EMBL/GenBank/DDBJ databases">
        <authorList>
            <person name="Chen Y."/>
            <person name="Shah S."/>
            <person name="Dougan E. K."/>
            <person name="Thang M."/>
            <person name="Chan C."/>
        </authorList>
    </citation>
    <scope>NUCLEOTIDE SEQUENCE [LARGE SCALE GENOMIC DNA]</scope>
</reference>
<comment type="caution">
    <text evidence="1">The sequence shown here is derived from an EMBL/GenBank/DDBJ whole genome shotgun (WGS) entry which is preliminary data.</text>
</comment>
<dbReference type="EMBL" id="CAXAMM010024891">
    <property type="protein sequence ID" value="CAK9056141.1"/>
    <property type="molecule type" value="Genomic_DNA"/>
</dbReference>
<dbReference type="Proteomes" id="UP001642464">
    <property type="component" value="Unassembled WGS sequence"/>
</dbReference>
<proteinExistence type="predicted"/>